<keyword evidence="1" id="KW-1133">Transmembrane helix</keyword>
<organism evidence="2">
    <name type="scientific">Eiseniibacteriota bacterium</name>
    <dbReference type="NCBI Taxonomy" id="2212470"/>
    <lineage>
        <taxon>Bacteria</taxon>
        <taxon>Candidatus Eiseniibacteriota</taxon>
    </lineage>
</organism>
<sequence>MTGTRCLEEHELDAVIGLPEGHPALAHVAACPRCRALVDAYRRFLAPGEAPREARAEEADAALDAFRERLLGTASAGAPAGSAAADPLASAARPGVAYGAPDLAAPGAARSADARGPFAAPRRAWRGGLWRVPAPVWAAAAVVVVAGGALLWTSRDGGDRRPTLRGARAGALRLAPPAVEASGAVRIAWSGHPDAESYAVVLFGPDLEEVARFPVLSDSALTLAPDQLPAALPAGSAVLYRVEARRGGDAVAISATGSFTRR</sequence>
<keyword evidence="1" id="KW-0812">Transmembrane</keyword>
<protein>
    <submittedName>
        <fullName evidence="2">Uncharacterized protein</fullName>
    </submittedName>
</protein>
<proteinExistence type="predicted"/>
<reference evidence="2" key="1">
    <citation type="journal article" date="2020" name="mSystems">
        <title>Genome- and Community-Level Interaction Insights into Carbon Utilization and Element Cycling Functions of Hydrothermarchaeota in Hydrothermal Sediment.</title>
        <authorList>
            <person name="Zhou Z."/>
            <person name="Liu Y."/>
            <person name="Xu W."/>
            <person name="Pan J."/>
            <person name="Luo Z.H."/>
            <person name="Li M."/>
        </authorList>
    </citation>
    <scope>NUCLEOTIDE SEQUENCE [LARGE SCALE GENOMIC DNA]</scope>
    <source>
        <strain evidence="2">SpSt-381</strain>
    </source>
</reference>
<dbReference type="AlphaFoldDB" id="A0A832I0T7"/>
<evidence type="ECO:0000313" key="2">
    <source>
        <dbReference type="EMBL" id="HGZ42343.1"/>
    </source>
</evidence>
<accession>A0A832I0T7</accession>
<evidence type="ECO:0000256" key="1">
    <source>
        <dbReference type="SAM" id="Phobius"/>
    </source>
</evidence>
<gene>
    <name evidence="2" type="ORF">ENR23_02770</name>
</gene>
<comment type="caution">
    <text evidence="2">The sequence shown here is derived from an EMBL/GenBank/DDBJ whole genome shotgun (WGS) entry which is preliminary data.</text>
</comment>
<keyword evidence="1" id="KW-0472">Membrane</keyword>
<name>A0A832I0T7_UNCEI</name>
<dbReference type="EMBL" id="DSQF01000004">
    <property type="protein sequence ID" value="HGZ42343.1"/>
    <property type="molecule type" value="Genomic_DNA"/>
</dbReference>
<feature type="transmembrane region" description="Helical" evidence="1">
    <location>
        <begin position="132"/>
        <end position="152"/>
    </location>
</feature>